<keyword evidence="3" id="KW-1185">Reference proteome</keyword>
<dbReference type="Proteomes" id="UP001164746">
    <property type="component" value="Chromosome 3"/>
</dbReference>
<name>A0ABY7DMS3_MYAAR</name>
<keyword evidence="1" id="KW-0472">Membrane</keyword>
<organism evidence="2 3">
    <name type="scientific">Mya arenaria</name>
    <name type="common">Soft-shell clam</name>
    <dbReference type="NCBI Taxonomy" id="6604"/>
    <lineage>
        <taxon>Eukaryota</taxon>
        <taxon>Metazoa</taxon>
        <taxon>Spiralia</taxon>
        <taxon>Lophotrochozoa</taxon>
        <taxon>Mollusca</taxon>
        <taxon>Bivalvia</taxon>
        <taxon>Autobranchia</taxon>
        <taxon>Heteroconchia</taxon>
        <taxon>Euheterodonta</taxon>
        <taxon>Imparidentia</taxon>
        <taxon>Neoheterodontei</taxon>
        <taxon>Myida</taxon>
        <taxon>Myoidea</taxon>
        <taxon>Myidae</taxon>
        <taxon>Mya</taxon>
    </lineage>
</organism>
<dbReference type="EMBL" id="CP111014">
    <property type="protein sequence ID" value="WAQ98997.1"/>
    <property type="molecule type" value="Genomic_DNA"/>
</dbReference>
<feature type="transmembrane region" description="Helical" evidence="1">
    <location>
        <begin position="30"/>
        <end position="48"/>
    </location>
</feature>
<accession>A0ABY7DMS3</accession>
<keyword evidence="1" id="KW-1133">Transmembrane helix</keyword>
<gene>
    <name evidence="2" type="ORF">MAR_023370</name>
</gene>
<protein>
    <submittedName>
        <fullName evidence="2">Uncharacterized protein</fullName>
    </submittedName>
</protein>
<evidence type="ECO:0000313" key="3">
    <source>
        <dbReference type="Proteomes" id="UP001164746"/>
    </source>
</evidence>
<proteinExistence type="predicted"/>
<keyword evidence="1" id="KW-0812">Transmembrane</keyword>
<sequence length="130" mass="14013">MTSKLNTKILCSAAQARCKPCPYKSGVGESSHSLICILVLIIALVVLYKRMHHRSAPDQRYTQLTGNSVTSPPSVIVPEFVVTAPPPYMGDNTGCPHLGPPPYCLGSENSINSQPLFPPPYCEVEKTATS</sequence>
<evidence type="ECO:0000313" key="2">
    <source>
        <dbReference type="EMBL" id="WAQ98997.1"/>
    </source>
</evidence>
<evidence type="ECO:0000256" key="1">
    <source>
        <dbReference type="SAM" id="Phobius"/>
    </source>
</evidence>
<reference evidence="2" key="1">
    <citation type="submission" date="2022-11" db="EMBL/GenBank/DDBJ databases">
        <title>Centuries of genome instability and evolution in soft-shell clam transmissible cancer (bioRxiv).</title>
        <authorList>
            <person name="Hart S.F.M."/>
            <person name="Yonemitsu M.A."/>
            <person name="Giersch R.M."/>
            <person name="Beal B.F."/>
            <person name="Arriagada G."/>
            <person name="Davis B.W."/>
            <person name="Ostrander E.A."/>
            <person name="Goff S.P."/>
            <person name="Metzger M.J."/>
        </authorList>
    </citation>
    <scope>NUCLEOTIDE SEQUENCE</scope>
    <source>
        <strain evidence="2">MELC-2E11</strain>
        <tissue evidence="2">Siphon/mantle</tissue>
    </source>
</reference>